<dbReference type="GO" id="GO:0051213">
    <property type="term" value="F:dioxygenase activity"/>
    <property type="evidence" value="ECO:0007669"/>
    <property type="project" value="UniProtKB-KW"/>
</dbReference>
<dbReference type="PANTHER" id="PTHR32332:SF38">
    <property type="entry name" value="MONOOXYGENASE RV1533-RELATED"/>
    <property type="match status" value="1"/>
</dbReference>
<keyword evidence="2" id="KW-0288">FMN</keyword>
<dbReference type="KEGG" id="sphk:SKP52_24450"/>
<dbReference type="GO" id="GO:0018580">
    <property type="term" value="F:nitronate monooxygenase activity"/>
    <property type="evidence" value="ECO:0007669"/>
    <property type="project" value="InterPro"/>
</dbReference>
<keyword evidence="5" id="KW-1185">Reference proteome</keyword>
<dbReference type="RefSeq" id="WP_040110205.1">
    <property type="nucleotide sequence ID" value="NZ_CP009123.1"/>
</dbReference>
<sequence length="379" mass="39116">MALNSRICRMLGIEHPIVLAGMGGASVPALAAAVSNAGGLGVLGAAACSPERLRSWIRETRALTDKPFGVDTLLPASVRRGKAPETGAAPADPMAVFGEYQQFARDFMSSEGLDEVDPIAAMRAAAGAESEGGPPLFSKEFFEAQMEVVIEEKVPVYAAGLGNPGPWMDRLHANGTIVMAVVGKVKHALQVVESGIDMIVAQGHDGGGHNSPVGTISLIPQVVDAVGDRVPVLGAGGITDGRGVAAAFMLGAEGAWVGTAFLATDEAGIEDFQKQAIAEGGDGDTVVSRSITGKPARMIANKWANAWIEAGKEPLPMPYQSMVAGPVMAAAIRDKRMDVLPGFAGQGIGLIKSVRPAAEVMRDLVSDAEKALAGAKRFG</sequence>
<evidence type="ECO:0000256" key="3">
    <source>
        <dbReference type="ARBA" id="ARBA00023002"/>
    </source>
</evidence>
<evidence type="ECO:0000256" key="1">
    <source>
        <dbReference type="ARBA" id="ARBA00022630"/>
    </source>
</evidence>
<name>A0A0A7PNS8_9SPHN</name>
<dbReference type="InterPro" id="IPR013785">
    <property type="entry name" value="Aldolase_TIM"/>
</dbReference>
<keyword evidence="4" id="KW-0614">Plasmid</keyword>
<keyword evidence="4" id="KW-0223">Dioxygenase</keyword>
<dbReference type="OrthoDB" id="7165168at2"/>
<evidence type="ECO:0000313" key="5">
    <source>
        <dbReference type="Proteomes" id="UP000030907"/>
    </source>
</evidence>
<dbReference type="SUPFAM" id="SSF51412">
    <property type="entry name" value="Inosine monophosphate dehydrogenase (IMPDH)"/>
    <property type="match status" value="1"/>
</dbReference>
<proteinExistence type="predicted"/>
<dbReference type="Proteomes" id="UP000030907">
    <property type="component" value="Plasmid pSfKp5.2"/>
</dbReference>
<keyword evidence="3" id="KW-0560">Oxidoreductase</keyword>
<accession>A0A0A7PNS8</accession>
<dbReference type="AlphaFoldDB" id="A0A0A7PNS8"/>
<dbReference type="CDD" id="cd04730">
    <property type="entry name" value="NPD_like"/>
    <property type="match status" value="1"/>
</dbReference>
<geneLocation type="plasmid" evidence="4 5">
    <name>pSfKp5.2</name>
</geneLocation>
<dbReference type="PANTHER" id="PTHR32332">
    <property type="entry name" value="2-NITROPROPANE DIOXYGENASE"/>
    <property type="match status" value="1"/>
</dbReference>
<reference evidence="4 5" key="1">
    <citation type="journal article" date="2015" name="Int. J. Syst. Evol. Microbiol.">
        <title>Description of Sphingopyxis fribergensis sp. nov. - a soil bacterium with the ability to degrade styrene and phenylacetic acid.</title>
        <authorList>
            <person name="Oelschlagel M."/>
            <person name="Ruckert C."/>
            <person name="Kalinowski J."/>
            <person name="Schmidt G."/>
            <person name="Schlomann M."/>
            <person name="Tischler D."/>
        </authorList>
    </citation>
    <scope>NUCLEOTIDE SEQUENCE [LARGE SCALE GENOMIC DNA]</scope>
    <source>
        <strain evidence="4 5">Kp5.2</strain>
        <plasmid evidence="4">pSfKp5.2</plasmid>
    </source>
</reference>
<dbReference type="HOGENOM" id="CLU_038732_9_2_5"/>
<dbReference type="InterPro" id="IPR004136">
    <property type="entry name" value="NMO"/>
</dbReference>
<evidence type="ECO:0000256" key="2">
    <source>
        <dbReference type="ARBA" id="ARBA00022643"/>
    </source>
</evidence>
<dbReference type="EMBL" id="CP009123">
    <property type="protein sequence ID" value="AJA11731.1"/>
    <property type="molecule type" value="Genomic_DNA"/>
</dbReference>
<gene>
    <name evidence="4" type="ORF">SKP52_24450</name>
</gene>
<evidence type="ECO:0000313" key="4">
    <source>
        <dbReference type="EMBL" id="AJA11731.1"/>
    </source>
</evidence>
<protein>
    <submittedName>
        <fullName evidence="4">Oxidoreductase, 2-nitropropane dioxygenase family protein</fullName>
    </submittedName>
</protein>
<keyword evidence="1" id="KW-0285">Flavoprotein</keyword>
<dbReference type="Pfam" id="PF03060">
    <property type="entry name" value="NMO"/>
    <property type="match status" value="1"/>
</dbReference>
<dbReference type="Gene3D" id="3.20.20.70">
    <property type="entry name" value="Aldolase class I"/>
    <property type="match status" value="1"/>
</dbReference>
<organism evidence="4 5">
    <name type="scientific">Sphingopyxis fribergensis</name>
    <dbReference type="NCBI Taxonomy" id="1515612"/>
    <lineage>
        <taxon>Bacteria</taxon>
        <taxon>Pseudomonadati</taxon>
        <taxon>Pseudomonadota</taxon>
        <taxon>Alphaproteobacteria</taxon>
        <taxon>Sphingomonadales</taxon>
        <taxon>Sphingomonadaceae</taxon>
        <taxon>Sphingopyxis</taxon>
    </lineage>
</organism>